<dbReference type="Pfam" id="PF00132">
    <property type="entry name" value="Hexapep"/>
    <property type="match status" value="1"/>
</dbReference>
<dbReference type="EMBL" id="WNJL01000022">
    <property type="protein sequence ID" value="NDU41904.1"/>
    <property type="molecule type" value="Genomic_DNA"/>
</dbReference>
<evidence type="ECO:0000313" key="5">
    <source>
        <dbReference type="EMBL" id="NDU41904.1"/>
    </source>
</evidence>
<dbReference type="CDD" id="cd04647">
    <property type="entry name" value="LbH_MAT_like"/>
    <property type="match status" value="1"/>
</dbReference>
<keyword evidence="2 5" id="KW-0808">Transferase</keyword>
<dbReference type="GO" id="GO:0005829">
    <property type="term" value="C:cytosol"/>
    <property type="evidence" value="ECO:0007669"/>
    <property type="project" value="TreeGrafter"/>
</dbReference>
<dbReference type="GO" id="GO:0008374">
    <property type="term" value="F:O-acyltransferase activity"/>
    <property type="evidence" value="ECO:0007669"/>
    <property type="project" value="TreeGrafter"/>
</dbReference>
<dbReference type="RefSeq" id="WP_163096916.1">
    <property type="nucleotide sequence ID" value="NZ_CP127523.1"/>
</dbReference>
<protein>
    <submittedName>
        <fullName evidence="5">Acyltransferase</fullName>
    </submittedName>
</protein>
<comment type="similarity">
    <text evidence="1">Belongs to the transferase hexapeptide repeat family.</text>
</comment>
<evidence type="ECO:0000256" key="1">
    <source>
        <dbReference type="ARBA" id="ARBA00007274"/>
    </source>
</evidence>
<dbReference type="InterPro" id="IPR051159">
    <property type="entry name" value="Hexapeptide_acetyltransf"/>
</dbReference>
<dbReference type="SUPFAM" id="SSF51161">
    <property type="entry name" value="Trimeric LpxA-like enzymes"/>
    <property type="match status" value="1"/>
</dbReference>
<evidence type="ECO:0000256" key="3">
    <source>
        <dbReference type="ARBA" id="ARBA00022737"/>
    </source>
</evidence>
<comment type="caution">
    <text evidence="5">The sequence shown here is derived from an EMBL/GenBank/DDBJ whole genome shotgun (WGS) entry which is preliminary data.</text>
</comment>
<dbReference type="InterPro" id="IPR011004">
    <property type="entry name" value="Trimer_LpxA-like_sf"/>
</dbReference>
<dbReference type="InterPro" id="IPR018357">
    <property type="entry name" value="Hexapep_transf_CS"/>
</dbReference>
<keyword evidence="4 5" id="KW-0012">Acyltransferase</keyword>
<dbReference type="Gene3D" id="2.160.10.10">
    <property type="entry name" value="Hexapeptide repeat proteins"/>
    <property type="match status" value="1"/>
</dbReference>
<proteinExistence type="inferred from homology"/>
<sequence length="202" mass="22478">MCAEIRYLWQHREKPTTLKRALILLAKRLLNAYPLLRILWRIQRFRSKGATIGTLCVLGEISYSASLKNLVVGDHCSVGSCELFLHDTIQIGNFVTINGGVKLISASHRLTDPLWRHKKSPIHIGDYAWIATNSIILPGVRIGRGAVVGAGAVVRENVPDYGIVTGNPATLETHRRTSDLHYYPALFNAPFEAWIGKNLARS</sequence>
<reference evidence="5" key="1">
    <citation type="submission" date="2019-11" db="EMBL/GenBank/DDBJ databases">
        <title>Acidithiobacillus ferrianus sp. nov.: a facultatively anaerobic and extremely acidophilic chemolithoautotroph.</title>
        <authorList>
            <person name="Norris P.R."/>
            <person name="Falagan C."/>
            <person name="Moya-Beltran A."/>
            <person name="Castro M."/>
            <person name="Quatrini R."/>
            <person name="Johnson D.B."/>
        </authorList>
    </citation>
    <scope>NUCLEOTIDE SEQUENCE [LARGE SCALE GENOMIC DNA]</scope>
    <source>
        <strain evidence="5">MG</strain>
    </source>
</reference>
<dbReference type="PANTHER" id="PTHR23416:SF23">
    <property type="entry name" value="ACETYLTRANSFERASE C18B11.09C-RELATED"/>
    <property type="match status" value="1"/>
</dbReference>
<name>A0A845UDD6_9PROT</name>
<dbReference type="InterPro" id="IPR001451">
    <property type="entry name" value="Hexapep"/>
</dbReference>
<accession>A0A845UDD6</accession>
<dbReference type="PROSITE" id="PS00101">
    <property type="entry name" value="HEXAPEP_TRANSFERASES"/>
    <property type="match status" value="1"/>
</dbReference>
<gene>
    <name evidence="5" type="ORF">GL267_04365</name>
</gene>
<keyword evidence="3" id="KW-0677">Repeat</keyword>
<dbReference type="PANTHER" id="PTHR23416">
    <property type="entry name" value="SIALIC ACID SYNTHASE-RELATED"/>
    <property type="match status" value="1"/>
</dbReference>
<organism evidence="5">
    <name type="scientific">Acidithiobacillus ferrianus</name>
    <dbReference type="NCBI Taxonomy" id="2678518"/>
    <lineage>
        <taxon>Bacteria</taxon>
        <taxon>Pseudomonadati</taxon>
        <taxon>Pseudomonadota</taxon>
        <taxon>Acidithiobacillia</taxon>
        <taxon>Acidithiobacillales</taxon>
        <taxon>Acidithiobacillaceae</taxon>
        <taxon>Acidithiobacillus</taxon>
    </lineage>
</organism>
<dbReference type="AlphaFoldDB" id="A0A845UDD6"/>
<evidence type="ECO:0000256" key="4">
    <source>
        <dbReference type="ARBA" id="ARBA00023315"/>
    </source>
</evidence>
<evidence type="ECO:0000256" key="2">
    <source>
        <dbReference type="ARBA" id="ARBA00022679"/>
    </source>
</evidence>